<keyword evidence="3" id="KW-1185">Reference proteome</keyword>
<proteinExistence type="predicted"/>
<protein>
    <submittedName>
        <fullName evidence="2">Uncharacterized protein</fullName>
    </submittedName>
</protein>
<organism evidence="2 3">
    <name type="scientific">Viridothelium virens</name>
    <name type="common">Speckled blister lichen</name>
    <name type="synonym">Trypethelium virens</name>
    <dbReference type="NCBI Taxonomy" id="1048519"/>
    <lineage>
        <taxon>Eukaryota</taxon>
        <taxon>Fungi</taxon>
        <taxon>Dikarya</taxon>
        <taxon>Ascomycota</taxon>
        <taxon>Pezizomycotina</taxon>
        <taxon>Dothideomycetes</taxon>
        <taxon>Dothideomycetes incertae sedis</taxon>
        <taxon>Trypetheliales</taxon>
        <taxon>Trypetheliaceae</taxon>
        <taxon>Viridothelium</taxon>
    </lineage>
</organism>
<evidence type="ECO:0000256" key="1">
    <source>
        <dbReference type="SAM" id="Phobius"/>
    </source>
</evidence>
<keyword evidence="1" id="KW-1133">Transmembrane helix</keyword>
<dbReference type="AlphaFoldDB" id="A0A6A6HKV1"/>
<evidence type="ECO:0000313" key="3">
    <source>
        <dbReference type="Proteomes" id="UP000800092"/>
    </source>
</evidence>
<dbReference type="Proteomes" id="UP000800092">
    <property type="component" value="Unassembled WGS sequence"/>
</dbReference>
<name>A0A6A6HKV1_VIRVR</name>
<feature type="non-terminal residue" evidence="2">
    <location>
        <position position="1"/>
    </location>
</feature>
<dbReference type="EMBL" id="ML991774">
    <property type="protein sequence ID" value="KAF2238756.1"/>
    <property type="molecule type" value="Genomic_DNA"/>
</dbReference>
<accession>A0A6A6HKV1</accession>
<keyword evidence="1" id="KW-0812">Transmembrane</keyword>
<sequence length="59" mass="6691">RPSETFVLSPVTEPRRYQHLCKLAILLSLLFYSHVITHLSSLSLSSRAPGSFSYRTTQP</sequence>
<evidence type="ECO:0000313" key="2">
    <source>
        <dbReference type="EMBL" id="KAF2238756.1"/>
    </source>
</evidence>
<gene>
    <name evidence="2" type="ORF">EV356DRAFT_572829</name>
</gene>
<feature type="transmembrane region" description="Helical" evidence="1">
    <location>
        <begin position="20"/>
        <end position="39"/>
    </location>
</feature>
<reference evidence="2" key="1">
    <citation type="journal article" date="2020" name="Stud. Mycol.">
        <title>101 Dothideomycetes genomes: a test case for predicting lifestyles and emergence of pathogens.</title>
        <authorList>
            <person name="Haridas S."/>
            <person name="Albert R."/>
            <person name="Binder M."/>
            <person name="Bloem J."/>
            <person name="Labutti K."/>
            <person name="Salamov A."/>
            <person name="Andreopoulos B."/>
            <person name="Baker S."/>
            <person name="Barry K."/>
            <person name="Bills G."/>
            <person name="Bluhm B."/>
            <person name="Cannon C."/>
            <person name="Castanera R."/>
            <person name="Culley D."/>
            <person name="Daum C."/>
            <person name="Ezra D."/>
            <person name="Gonzalez J."/>
            <person name="Henrissat B."/>
            <person name="Kuo A."/>
            <person name="Liang C."/>
            <person name="Lipzen A."/>
            <person name="Lutzoni F."/>
            <person name="Magnuson J."/>
            <person name="Mondo S."/>
            <person name="Nolan M."/>
            <person name="Ohm R."/>
            <person name="Pangilinan J."/>
            <person name="Park H.-J."/>
            <person name="Ramirez L."/>
            <person name="Alfaro M."/>
            <person name="Sun H."/>
            <person name="Tritt A."/>
            <person name="Yoshinaga Y."/>
            <person name="Zwiers L.-H."/>
            <person name="Turgeon B."/>
            <person name="Goodwin S."/>
            <person name="Spatafora J."/>
            <person name="Crous P."/>
            <person name="Grigoriev I."/>
        </authorList>
    </citation>
    <scope>NUCLEOTIDE SEQUENCE</scope>
    <source>
        <strain evidence="2">Tuck. ex Michener</strain>
    </source>
</reference>
<keyword evidence="1" id="KW-0472">Membrane</keyword>